<dbReference type="AlphaFoldDB" id="A0A0G0UD85"/>
<dbReference type="InterPro" id="IPR025235">
    <property type="entry name" value="DUF4178"/>
</dbReference>
<reference evidence="2 3" key="1">
    <citation type="journal article" date="2015" name="Nature">
        <title>rRNA introns, odd ribosomes, and small enigmatic genomes across a large radiation of phyla.</title>
        <authorList>
            <person name="Brown C.T."/>
            <person name="Hug L.A."/>
            <person name="Thomas B.C."/>
            <person name="Sharon I."/>
            <person name="Castelle C.J."/>
            <person name="Singh A."/>
            <person name="Wilkins M.J."/>
            <person name="Williams K.H."/>
            <person name="Banfield J.F."/>
        </authorList>
    </citation>
    <scope>NUCLEOTIDE SEQUENCE [LARGE SCALE GENOMIC DNA]</scope>
</reference>
<evidence type="ECO:0000259" key="1">
    <source>
        <dbReference type="Pfam" id="PF13785"/>
    </source>
</evidence>
<sequence length="154" mass="17554">MMTLKQLLETTQPGQTLLAHNDPFDYQGKAEITLEGGDVIYWLFNEKDSFISVNPETDEMVDFRGVEDEVEREEDDPGTVGYEGDNYELSYEDRGTLTKIEGDIPLEEGHIFVFKDYEKEDGGLVRILENEMTGEEQIYAGSILVEEEVTLVED</sequence>
<evidence type="ECO:0000313" key="3">
    <source>
        <dbReference type="Proteomes" id="UP000034616"/>
    </source>
</evidence>
<dbReference type="Proteomes" id="UP000034616">
    <property type="component" value="Unassembled WGS sequence"/>
</dbReference>
<organism evidence="2 3">
    <name type="scientific">Candidatus Uhrbacteria bacterium GW2011_GWC2_41_11</name>
    <dbReference type="NCBI Taxonomy" id="1618985"/>
    <lineage>
        <taxon>Bacteria</taxon>
        <taxon>Candidatus Uhriibacteriota</taxon>
    </lineage>
</organism>
<dbReference type="EMBL" id="LCAH01000007">
    <property type="protein sequence ID" value="KKR86914.1"/>
    <property type="molecule type" value="Genomic_DNA"/>
</dbReference>
<gene>
    <name evidence="2" type="ORF">UU35_C0007G0060</name>
</gene>
<proteinExistence type="predicted"/>
<feature type="domain" description="DUF4178" evidence="1">
    <location>
        <begin position="30"/>
        <end position="127"/>
    </location>
</feature>
<comment type="caution">
    <text evidence="2">The sequence shown here is derived from an EMBL/GenBank/DDBJ whole genome shotgun (WGS) entry which is preliminary data.</text>
</comment>
<accession>A0A0G0UD85</accession>
<name>A0A0G0UD85_9BACT</name>
<protein>
    <recommendedName>
        <fullName evidence="1">DUF4178 domain-containing protein</fullName>
    </recommendedName>
</protein>
<dbReference type="Pfam" id="PF13785">
    <property type="entry name" value="DUF4178"/>
    <property type="match status" value="1"/>
</dbReference>
<evidence type="ECO:0000313" key="2">
    <source>
        <dbReference type="EMBL" id="KKR86914.1"/>
    </source>
</evidence>